<dbReference type="AlphaFoldDB" id="A0A6J6G1F4"/>
<proteinExistence type="predicted"/>
<dbReference type="EMBL" id="CAEZUD010000040">
    <property type="protein sequence ID" value="CAB4592875.1"/>
    <property type="molecule type" value="Genomic_DNA"/>
</dbReference>
<evidence type="ECO:0000259" key="3">
    <source>
        <dbReference type="PROSITE" id="PS51910"/>
    </source>
</evidence>
<dbReference type="PROSITE" id="PS01095">
    <property type="entry name" value="GH18_1"/>
    <property type="match status" value="1"/>
</dbReference>
<evidence type="ECO:0000313" key="4">
    <source>
        <dbReference type="EMBL" id="CAB4592875.1"/>
    </source>
</evidence>
<gene>
    <name evidence="4" type="ORF">UFOPK1778_00801</name>
</gene>
<protein>
    <submittedName>
        <fullName evidence="4">Unannotated protein</fullName>
    </submittedName>
</protein>
<evidence type="ECO:0000256" key="1">
    <source>
        <dbReference type="ARBA" id="ARBA00022801"/>
    </source>
</evidence>
<dbReference type="PANTHER" id="PTHR46066">
    <property type="entry name" value="CHITINASE DOMAIN-CONTAINING PROTEIN 1 FAMILY MEMBER"/>
    <property type="match status" value="1"/>
</dbReference>
<reference evidence="4" key="1">
    <citation type="submission" date="2020-05" db="EMBL/GenBank/DDBJ databases">
        <authorList>
            <person name="Chiriac C."/>
            <person name="Salcher M."/>
            <person name="Ghai R."/>
            <person name="Kavagutti S V."/>
        </authorList>
    </citation>
    <scope>NUCLEOTIDE SEQUENCE</scope>
</reference>
<dbReference type="GO" id="GO:0005975">
    <property type="term" value="P:carbohydrate metabolic process"/>
    <property type="evidence" value="ECO:0007669"/>
    <property type="project" value="InterPro"/>
</dbReference>
<dbReference type="Pfam" id="PF00704">
    <property type="entry name" value="Glyco_hydro_18"/>
    <property type="match status" value="1"/>
</dbReference>
<accession>A0A6J6G1F4</accession>
<evidence type="ECO:0000256" key="2">
    <source>
        <dbReference type="ARBA" id="ARBA00023295"/>
    </source>
</evidence>
<dbReference type="SUPFAM" id="SSF51445">
    <property type="entry name" value="(Trans)glycosidases"/>
    <property type="match status" value="1"/>
</dbReference>
<keyword evidence="1" id="KW-0378">Hydrolase</keyword>
<dbReference type="Gene3D" id="3.20.20.80">
    <property type="entry name" value="Glycosidases"/>
    <property type="match status" value="1"/>
</dbReference>
<feature type="domain" description="GH18" evidence="3">
    <location>
        <begin position="38"/>
        <end position="481"/>
    </location>
</feature>
<keyword evidence="2" id="KW-0326">Glycosidase</keyword>
<dbReference type="GO" id="GO:0008061">
    <property type="term" value="F:chitin binding"/>
    <property type="evidence" value="ECO:0007669"/>
    <property type="project" value="InterPro"/>
</dbReference>
<dbReference type="InterPro" id="IPR001579">
    <property type="entry name" value="Glyco_hydro_18_chit_AS"/>
</dbReference>
<dbReference type="InterPro" id="IPR001223">
    <property type="entry name" value="Glyco_hydro18_cat"/>
</dbReference>
<dbReference type="InterPro" id="IPR017853">
    <property type="entry name" value="GH"/>
</dbReference>
<name>A0A6J6G1F4_9ZZZZ</name>
<dbReference type="SMART" id="SM00636">
    <property type="entry name" value="Glyco_18"/>
    <property type="match status" value="1"/>
</dbReference>
<dbReference type="InterPro" id="IPR011583">
    <property type="entry name" value="Chitinase_II/V-like_cat"/>
</dbReference>
<sequence>MKSKQPRSIRVALLSIAVLASLLPLTGPSYAIEDGAPRKIFSGWIPYYNMKISLPAAIKNKDLMSDVSPFWYSLKSATVIADDYKLGNPSFPMVDTSSRVIDTRTAAFADPLGQMRRAGLTIIPTINDETGPGSGVLAGIIAKESTRATLVNTITKLVMDNNFDGIDLDFEKFAFSDPISTWASTSANWILFLRDLSTSLHARGKLLAIDTPLLFDPATGKKGYWVYAWKDIGQYIDRLRIMGYDYSIDTPGPIGPLSWVDASVKYAVSVMPASKVFLGVPGYGRDWVTNLVGTCPADYEGLAYEKFKITAASVNNGVITYTSDNYLSNGQSISIRGLSSAAYNLVDAKVYSRTTKSFTIKSNISAPALKNTSAYALGYVHSVFSMNKATNQYLPYGGAATYNSAHGETSFTYSRTVTGNTSTGGTTTCTVNRIGWYQDAQGFAARANLISKYKIGGLAEWTIGQETDEAIAAIANVGRLLSVNASLTAENETLTYGSSTLISGSLKNGDGTPVSGVPVHFELTNSRNQRRNIYAGITAADGSISQRITFAENSSIAFLSDSTWSKITGGISQIDIGVVPLISWSAPASIKRGVSYSITGQIQPKIAGITVQLNGLASTLTDENGRFTFTVSEKSPGFRSYQISTQESSVLHSASTQSINVLVR</sequence>
<organism evidence="4">
    <name type="scientific">freshwater metagenome</name>
    <dbReference type="NCBI Taxonomy" id="449393"/>
    <lineage>
        <taxon>unclassified sequences</taxon>
        <taxon>metagenomes</taxon>
        <taxon>ecological metagenomes</taxon>
    </lineage>
</organism>
<dbReference type="GO" id="GO:0004553">
    <property type="term" value="F:hydrolase activity, hydrolyzing O-glycosyl compounds"/>
    <property type="evidence" value="ECO:0007669"/>
    <property type="project" value="InterPro"/>
</dbReference>
<dbReference type="PROSITE" id="PS51910">
    <property type="entry name" value="GH18_2"/>
    <property type="match status" value="1"/>
</dbReference>
<dbReference type="PANTHER" id="PTHR46066:SF2">
    <property type="entry name" value="CHITINASE DOMAIN-CONTAINING PROTEIN 1"/>
    <property type="match status" value="1"/>
</dbReference>